<sequence>SGGGGGGTRGTSSGVAGGTSNVSLQPTSPSRLNPLAQPWAAPFMARDPNAHGLMGGVGVGAGTAALVAQGGMHRMNGGAGARNGGIDGSTTPLEPSANGVVSGAGGTTPPPSASVTGSTGTPSSAGQASPSQGNGDDLVSDAGEVVALAAVERTLVNRTPKRP</sequence>
<organism evidence="2 3">
    <name type="scientific">Volvox africanus</name>
    <dbReference type="NCBI Taxonomy" id="51714"/>
    <lineage>
        <taxon>Eukaryota</taxon>
        <taxon>Viridiplantae</taxon>
        <taxon>Chlorophyta</taxon>
        <taxon>core chlorophytes</taxon>
        <taxon>Chlorophyceae</taxon>
        <taxon>CS clade</taxon>
        <taxon>Chlamydomonadales</taxon>
        <taxon>Volvocaceae</taxon>
        <taxon>Volvox</taxon>
    </lineage>
</organism>
<feature type="compositionally biased region" description="Gly residues" evidence="1">
    <location>
        <begin position="77"/>
        <end position="87"/>
    </location>
</feature>
<accession>A0ABQ5SPM2</accession>
<gene>
    <name evidence="2" type="ORF">VaNZ11_016831</name>
</gene>
<feature type="compositionally biased region" description="Polar residues" evidence="1">
    <location>
        <begin position="21"/>
        <end position="31"/>
    </location>
</feature>
<reference evidence="2 3" key="1">
    <citation type="journal article" date="2023" name="IScience">
        <title>Expanded male sex-determining region conserved during the evolution of homothallism in the green alga Volvox.</title>
        <authorList>
            <person name="Yamamoto K."/>
            <person name="Matsuzaki R."/>
            <person name="Mahakham W."/>
            <person name="Heman W."/>
            <person name="Sekimoto H."/>
            <person name="Kawachi M."/>
            <person name="Minakuchi Y."/>
            <person name="Toyoda A."/>
            <person name="Nozaki H."/>
        </authorList>
    </citation>
    <scope>NUCLEOTIDE SEQUENCE [LARGE SCALE GENOMIC DNA]</scope>
    <source>
        <strain evidence="2 3">NIES-4468</strain>
    </source>
</reference>
<keyword evidence="3" id="KW-1185">Reference proteome</keyword>
<proteinExistence type="predicted"/>
<comment type="caution">
    <text evidence="2">The sequence shown here is derived from an EMBL/GenBank/DDBJ whole genome shotgun (WGS) entry which is preliminary data.</text>
</comment>
<dbReference type="Proteomes" id="UP001165090">
    <property type="component" value="Unassembled WGS sequence"/>
</dbReference>
<feature type="region of interest" description="Disordered" evidence="1">
    <location>
        <begin position="73"/>
        <end position="141"/>
    </location>
</feature>
<feature type="compositionally biased region" description="Polar residues" evidence="1">
    <location>
        <begin position="113"/>
        <end position="134"/>
    </location>
</feature>
<feature type="non-terminal residue" evidence="2">
    <location>
        <position position="163"/>
    </location>
</feature>
<feature type="non-terminal residue" evidence="2">
    <location>
        <position position="1"/>
    </location>
</feature>
<evidence type="ECO:0000313" key="3">
    <source>
        <dbReference type="Proteomes" id="UP001165090"/>
    </source>
</evidence>
<dbReference type="EMBL" id="BSDZ01000116">
    <property type="protein sequence ID" value="GLI71591.1"/>
    <property type="molecule type" value="Genomic_DNA"/>
</dbReference>
<evidence type="ECO:0000313" key="2">
    <source>
        <dbReference type="EMBL" id="GLI71591.1"/>
    </source>
</evidence>
<protein>
    <submittedName>
        <fullName evidence="2">Uncharacterized protein</fullName>
    </submittedName>
</protein>
<name>A0ABQ5SPM2_9CHLO</name>
<evidence type="ECO:0000256" key="1">
    <source>
        <dbReference type="SAM" id="MobiDB-lite"/>
    </source>
</evidence>
<feature type="compositionally biased region" description="Low complexity" evidence="1">
    <location>
        <begin position="10"/>
        <end position="20"/>
    </location>
</feature>
<feature type="region of interest" description="Disordered" evidence="1">
    <location>
        <begin position="1"/>
        <end position="35"/>
    </location>
</feature>